<dbReference type="Proteomes" id="UP001291623">
    <property type="component" value="Unassembled WGS sequence"/>
</dbReference>
<sequence length="210" mass="23207">MPKGLFTHEPNDFGNGIHSIHKQARQCRRWNSLKSTELDETNGVGKNILSNNIQLKGSDKLDGVRGVTRSEQSPKGFGQINNQTRQVPANGSRSEAIGGGKQVDQTQTVGVIEWRVEDSSSNIDSAATTRDENGACFTCKMHLNEELKSISQPPPNTTIITELSHIRTLLSSGIIYRNNHKSPKNTTSAKFVRNKHNSNINSIGPIHRRK</sequence>
<name>A0AAE1QT87_9SOLA</name>
<evidence type="ECO:0000313" key="1">
    <source>
        <dbReference type="EMBL" id="KAK4339096.1"/>
    </source>
</evidence>
<dbReference type="EMBL" id="JAVYJV010000023">
    <property type="protein sequence ID" value="KAK4339096.1"/>
    <property type="molecule type" value="Genomic_DNA"/>
</dbReference>
<reference evidence="1" key="1">
    <citation type="submission" date="2023-12" db="EMBL/GenBank/DDBJ databases">
        <title>Genome assembly of Anisodus tanguticus.</title>
        <authorList>
            <person name="Wang Y.-J."/>
        </authorList>
    </citation>
    <scope>NUCLEOTIDE SEQUENCE</scope>
    <source>
        <strain evidence="1">KB-2021</strain>
        <tissue evidence="1">Leaf</tissue>
    </source>
</reference>
<keyword evidence="2" id="KW-1185">Reference proteome</keyword>
<evidence type="ECO:0000313" key="2">
    <source>
        <dbReference type="Proteomes" id="UP001291623"/>
    </source>
</evidence>
<dbReference type="AlphaFoldDB" id="A0AAE1QT87"/>
<accession>A0AAE1QT87</accession>
<protein>
    <submittedName>
        <fullName evidence="1">Uncharacterized protein</fullName>
    </submittedName>
</protein>
<comment type="caution">
    <text evidence="1">The sequence shown here is derived from an EMBL/GenBank/DDBJ whole genome shotgun (WGS) entry which is preliminary data.</text>
</comment>
<gene>
    <name evidence="1" type="ORF">RND71_040558</name>
</gene>
<organism evidence="1 2">
    <name type="scientific">Anisodus tanguticus</name>
    <dbReference type="NCBI Taxonomy" id="243964"/>
    <lineage>
        <taxon>Eukaryota</taxon>
        <taxon>Viridiplantae</taxon>
        <taxon>Streptophyta</taxon>
        <taxon>Embryophyta</taxon>
        <taxon>Tracheophyta</taxon>
        <taxon>Spermatophyta</taxon>
        <taxon>Magnoliopsida</taxon>
        <taxon>eudicotyledons</taxon>
        <taxon>Gunneridae</taxon>
        <taxon>Pentapetalae</taxon>
        <taxon>asterids</taxon>
        <taxon>lamiids</taxon>
        <taxon>Solanales</taxon>
        <taxon>Solanaceae</taxon>
        <taxon>Solanoideae</taxon>
        <taxon>Hyoscyameae</taxon>
        <taxon>Anisodus</taxon>
    </lineage>
</organism>
<proteinExistence type="predicted"/>